<accession>A0A0B7F6N5</accession>
<evidence type="ECO:0000313" key="1">
    <source>
        <dbReference type="EMBL" id="CEL51892.1"/>
    </source>
</evidence>
<name>A0A0B7F6N5_THACB</name>
<keyword evidence="2" id="KW-1185">Reference proteome</keyword>
<dbReference type="InterPro" id="IPR031100">
    <property type="entry name" value="LOG_fam"/>
</dbReference>
<keyword evidence="1" id="KW-0378">Hydrolase</keyword>
<dbReference type="AlphaFoldDB" id="A0A0B7F6N5"/>
<evidence type="ECO:0000313" key="2">
    <source>
        <dbReference type="Proteomes" id="UP000059188"/>
    </source>
</evidence>
<dbReference type="STRING" id="1108050.A0A0B7F6N5"/>
<dbReference type="OrthoDB" id="414463at2759"/>
<dbReference type="SUPFAM" id="SSF102405">
    <property type="entry name" value="MCP/YpsA-like"/>
    <property type="match status" value="1"/>
</dbReference>
<dbReference type="EMBL" id="LN679100">
    <property type="protein sequence ID" value="CEL51892.1"/>
    <property type="molecule type" value="Genomic_DNA"/>
</dbReference>
<dbReference type="GO" id="GO:0009691">
    <property type="term" value="P:cytokinin biosynthetic process"/>
    <property type="evidence" value="ECO:0007669"/>
    <property type="project" value="InterPro"/>
</dbReference>
<dbReference type="PANTHER" id="PTHR31223:SF70">
    <property type="entry name" value="LOG FAMILY PROTEIN YJL055W"/>
    <property type="match status" value="1"/>
</dbReference>
<proteinExistence type="predicted"/>
<dbReference type="GO" id="GO:0005829">
    <property type="term" value="C:cytosol"/>
    <property type="evidence" value="ECO:0007669"/>
    <property type="project" value="TreeGrafter"/>
</dbReference>
<sequence length="207" mass="21929">MQVAEAVAKAFAQAGISLVYGGGRRGLMGGVAFTCAQAGGNVIGILPRAIKASGGEGTGPVVASKNSEDEAIWNSMEAVFVDSMHERKKIMAARSGAFVALPGGYGTFEEVLEVITWNQLGIHLKPVVVVNARGYYEPLKLLIQNGVREGFIKPANASLVTILDPPSDGDWGKALVQVLGTWKPDEAAGYKWDWSLTQPSKESIDAI</sequence>
<dbReference type="Pfam" id="PF03641">
    <property type="entry name" value="Lysine_decarbox"/>
    <property type="match status" value="1"/>
</dbReference>
<dbReference type="Gene3D" id="3.40.50.450">
    <property type="match status" value="1"/>
</dbReference>
<dbReference type="NCBIfam" id="TIGR00730">
    <property type="entry name" value="Rossman fold protein, TIGR00730 family"/>
    <property type="match status" value="1"/>
</dbReference>
<organism evidence="1 2">
    <name type="scientific">Thanatephorus cucumeris (strain AG1-IB / isolate 7/3/14)</name>
    <name type="common">Lettuce bottom rot fungus</name>
    <name type="synonym">Rhizoctonia solani</name>
    <dbReference type="NCBI Taxonomy" id="1108050"/>
    <lineage>
        <taxon>Eukaryota</taxon>
        <taxon>Fungi</taxon>
        <taxon>Dikarya</taxon>
        <taxon>Basidiomycota</taxon>
        <taxon>Agaricomycotina</taxon>
        <taxon>Agaricomycetes</taxon>
        <taxon>Cantharellales</taxon>
        <taxon>Ceratobasidiaceae</taxon>
        <taxon>Rhizoctonia</taxon>
        <taxon>Rhizoctonia solani AG-1</taxon>
    </lineage>
</organism>
<gene>
    <name evidence="1" type="ORF">RSOLAG1IB_00429</name>
</gene>
<dbReference type="InterPro" id="IPR005269">
    <property type="entry name" value="LOG"/>
</dbReference>
<dbReference type="PANTHER" id="PTHR31223">
    <property type="entry name" value="LOG FAMILY PROTEIN YJL055W"/>
    <property type="match status" value="1"/>
</dbReference>
<protein>
    <submittedName>
        <fullName evidence="1">Cytokinin riboside 5'-monophosphate phosphoribohydrolase LOG5</fullName>
    </submittedName>
</protein>
<reference evidence="1 2" key="1">
    <citation type="submission" date="2014-11" db="EMBL/GenBank/DDBJ databases">
        <authorList>
            <person name="Wibberg Daniel"/>
        </authorList>
    </citation>
    <scope>NUCLEOTIDE SEQUENCE [LARGE SCALE GENOMIC DNA]</scope>
    <source>
        <strain evidence="1">Rhizoctonia solani AG1-IB 7/3/14</strain>
    </source>
</reference>
<dbReference type="GO" id="GO:0016799">
    <property type="term" value="F:hydrolase activity, hydrolyzing N-glycosyl compounds"/>
    <property type="evidence" value="ECO:0007669"/>
    <property type="project" value="TreeGrafter"/>
</dbReference>
<dbReference type="Proteomes" id="UP000059188">
    <property type="component" value="Unassembled WGS sequence"/>
</dbReference>